<name>A0A820KFN0_9BILA</name>
<feature type="non-terminal residue" evidence="1">
    <location>
        <position position="1"/>
    </location>
</feature>
<dbReference type="EMBL" id="CAJOAX010060427">
    <property type="protein sequence ID" value="CAF4341230.1"/>
    <property type="molecule type" value="Genomic_DNA"/>
</dbReference>
<evidence type="ECO:0000313" key="2">
    <source>
        <dbReference type="Proteomes" id="UP000663823"/>
    </source>
</evidence>
<dbReference type="AlphaFoldDB" id="A0A820KFN0"/>
<comment type="caution">
    <text evidence="1">The sequence shown here is derived from an EMBL/GenBank/DDBJ whole genome shotgun (WGS) entry which is preliminary data.</text>
</comment>
<protein>
    <submittedName>
        <fullName evidence="1">Uncharacterized protein</fullName>
    </submittedName>
</protein>
<gene>
    <name evidence="1" type="ORF">OTI717_LOCUS43254</name>
</gene>
<organism evidence="1 2">
    <name type="scientific">Rotaria sordida</name>
    <dbReference type="NCBI Taxonomy" id="392033"/>
    <lineage>
        <taxon>Eukaryota</taxon>
        <taxon>Metazoa</taxon>
        <taxon>Spiralia</taxon>
        <taxon>Gnathifera</taxon>
        <taxon>Rotifera</taxon>
        <taxon>Eurotatoria</taxon>
        <taxon>Bdelloidea</taxon>
        <taxon>Philodinida</taxon>
        <taxon>Philodinidae</taxon>
        <taxon>Rotaria</taxon>
    </lineage>
</organism>
<accession>A0A820KFN0</accession>
<feature type="non-terminal residue" evidence="1">
    <location>
        <position position="138"/>
    </location>
</feature>
<reference evidence="1" key="1">
    <citation type="submission" date="2021-02" db="EMBL/GenBank/DDBJ databases">
        <authorList>
            <person name="Nowell W R."/>
        </authorList>
    </citation>
    <scope>NUCLEOTIDE SEQUENCE</scope>
</reference>
<dbReference type="Proteomes" id="UP000663823">
    <property type="component" value="Unassembled WGS sequence"/>
</dbReference>
<sequence>LQSQTSSSSSSIKDELTNDERERILQSAQFQDFFSRTSLLIERSLWETQKVDDIVKDYNGKDLDRPTETMDMEDIIKFDREYFDEYWSHHHLVTCIDTSIYHPELILASYSENSKSSGGSNGVVLIWNSKFKSKPTPE</sequence>
<proteinExistence type="predicted"/>
<evidence type="ECO:0000313" key="1">
    <source>
        <dbReference type="EMBL" id="CAF4341230.1"/>
    </source>
</evidence>